<proteinExistence type="predicted"/>
<dbReference type="Gene3D" id="2.30.42.10">
    <property type="match status" value="1"/>
</dbReference>
<dbReference type="CDD" id="cd06745">
    <property type="entry name" value="PDZ_SIPA1-like"/>
    <property type="match status" value="1"/>
</dbReference>
<dbReference type="PROSITE" id="PS50106">
    <property type="entry name" value="PDZ"/>
    <property type="match status" value="1"/>
</dbReference>
<dbReference type="InterPro" id="IPR050989">
    <property type="entry name" value="Rap1_Ran_GAP"/>
</dbReference>
<feature type="compositionally biased region" description="Basic and acidic residues" evidence="4">
    <location>
        <begin position="965"/>
        <end position="979"/>
    </location>
</feature>
<feature type="region of interest" description="Disordered" evidence="4">
    <location>
        <begin position="83"/>
        <end position="109"/>
    </location>
</feature>
<protein>
    <submittedName>
        <fullName evidence="7">Signal-induced proliferation-associated</fullName>
    </submittedName>
</protein>
<evidence type="ECO:0000256" key="4">
    <source>
        <dbReference type="SAM" id="MobiDB-lite"/>
    </source>
</evidence>
<feature type="region of interest" description="Disordered" evidence="4">
    <location>
        <begin position="756"/>
        <end position="826"/>
    </location>
</feature>
<evidence type="ECO:0000256" key="3">
    <source>
        <dbReference type="SAM" id="Coils"/>
    </source>
</evidence>
<dbReference type="PANTHER" id="PTHR15711">
    <property type="entry name" value="RAP GTPASE-ACTIVATING PROTEIN"/>
    <property type="match status" value="1"/>
</dbReference>
<gene>
    <name evidence="7" type="ORF">NTJ_00104</name>
</gene>
<dbReference type="EMBL" id="AP028909">
    <property type="protein sequence ID" value="BES87299.1"/>
    <property type="molecule type" value="Genomic_DNA"/>
</dbReference>
<feature type="compositionally biased region" description="Low complexity" evidence="4">
    <location>
        <begin position="83"/>
        <end position="98"/>
    </location>
</feature>
<dbReference type="SMART" id="SM00228">
    <property type="entry name" value="PDZ"/>
    <property type="match status" value="1"/>
</dbReference>
<dbReference type="Pfam" id="PF02145">
    <property type="entry name" value="Rap_GAP"/>
    <property type="match status" value="1"/>
</dbReference>
<feature type="compositionally biased region" description="Polar residues" evidence="4">
    <location>
        <begin position="756"/>
        <end position="776"/>
    </location>
</feature>
<dbReference type="PANTHER" id="PTHR15711:SF22">
    <property type="entry name" value="RAP-GAP DOMAIN-CONTAINING PROTEIN"/>
    <property type="match status" value="1"/>
</dbReference>
<accession>A0ABN7A853</accession>
<feature type="domain" description="PDZ" evidence="6">
    <location>
        <begin position="656"/>
        <end position="720"/>
    </location>
</feature>
<sequence length="1218" mass="135202">MCSDGNHGYLSFVGNFHPKSRVTRSKVAADCIRSLTMDEGAPNMENGCLRRRGFAHYDCRSIGANLGYAARLRSLLSRRRNTTTGASAASTLAARSTTPDSVADEDPGDGLTNDLLESCPFFRNEVGGEEERMVGLMRGRRKSQKGLLHRPVLACGVSVLEFPQGETHWVEPACPYNTTNRPIEVIDQGALYYRKYFYQQDHQNWFGMDDSLGPVAISLKKEKVERTNNSSSIFRYRLLVRTSELLTLRGSVMEDAIPNLKPSSSAKTINTKEVIEYCAPEVQIPCLRLGTSGSQTEDALLKLDEQGLSKLYKVGVMYCKAQQSTEEQMYNNQDAGPAFSEFLDSIGETVRLKGFDKYKAGLDNRTDSTGLYSVYAQYQDCEIMFHVSTLLPFTPNNRQQLLRKRHIGNDIVTIVFQEPGAQPFTPKVIRSQFQHVFIIVKAVNPCSDNTHYRVAVTRSKEVPAFGPPIPEGALFPKSKAFAEFLLAKVINAENAAHQSEKFVTMATRTRQEYLKDLVANYTTMTAIETNQKFSMLSFSSKKKERWRPRFLPDESQCGAVCWQVVLDDCSQSAFIDCFLAISSDSLVLIEESTREIIFVSPCKSILGWSTNTNSLRLYYHQGECVTVHMREGGDRDELMEVVVRLRAVTSASVAQELSLKRNPLGQLGFHVQPDGVVTQVELNGLAWSAGLRQGARLVEICKVAVSTLTHDQMVDLLKTSVAVSVTVIPPLSEGVPRRGCTLQNCKFNTLLEGDFENNNNGSQLTKGVRQQATTSSVRKRYERSFSPPRSSNSSGYGTGSSCKSSASTDRFNNNEGAHNSNQSPEERWYDVSENLVEDCGSNAPPPLPIRPAYDQSNAPKMNGYSFHEHPQHDYPVEKVNCVVKTVKEAMRPVTRHHDNYVTQLEVGMQDYGHGSGDCERGSDGTGSRPLSDGHSDASNSSDRIFSALSEGDLSANSSPSSRRAQKSDNADSARSKDGVSSRLRPGVSSRSQRSSANLQTSSLQQDLIKLIHPDYMPHDNGVASTPQQYKNISMYGKISSGSLPEVGMSRSRENLSALSLRSHSPPTKETIVTLARPATVISNASTASSPGPGEKLSKDERSSPRSLKVAVNQPKALLLPDAQEMDWPSLVDTATRAMQNVEADVAISSETFKREEDLSNHISQLENRLSRETRKRLSLEEEVRGLREENRRLLQESQSAAQQLRRFTEWFFQTIDKQ</sequence>
<dbReference type="InterPro" id="IPR036034">
    <property type="entry name" value="PDZ_sf"/>
</dbReference>
<reference evidence="7 8" key="1">
    <citation type="submission" date="2023-09" db="EMBL/GenBank/DDBJ databases">
        <title>Nesidiocoris tenuis whole genome shotgun sequence.</title>
        <authorList>
            <person name="Shibata T."/>
            <person name="Shimoda M."/>
            <person name="Kobayashi T."/>
            <person name="Uehara T."/>
        </authorList>
    </citation>
    <scope>NUCLEOTIDE SEQUENCE [LARGE SCALE GENOMIC DNA]</scope>
    <source>
        <strain evidence="7 8">Japan</strain>
    </source>
</reference>
<dbReference type="SUPFAM" id="SSF50156">
    <property type="entry name" value="PDZ domain-like"/>
    <property type="match status" value="1"/>
</dbReference>
<evidence type="ECO:0000256" key="1">
    <source>
        <dbReference type="ARBA" id="ARBA00022468"/>
    </source>
</evidence>
<feature type="coiled-coil region" evidence="3">
    <location>
        <begin position="1155"/>
        <end position="1203"/>
    </location>
</feature>
<dbReference type="Pfam" id="PF00595">
    <property type="entry name" value="PDZ"/>
    <property type="match status" value="1"/>
</dbReference>
<evidence type="ECO:0000259" key="5">
    <source>
        <dbReference type="PROSITE" id="PS50085"/>
    </source>
</evidence>
<keyword evidence="2 3" id="KW-0175">Coiled coil</keyword>
<evidence type="ECO:0000313" key="7">
    <source>
        <dbReference type="EMBL" id="BES87299.1"/>
    </source>
</evidence>
<organism evidence="7 8">
    <name type="scientific">Nesidiocoris tenuis</name>
    <dbReference type="NCBI Taxonomy" id="355587"/>
    <lineage>
        <taxon>Eukaryota</taxon>
        <taxon>Metazoa</taxon>
        <taxon>Ecdysozoa</taxon>
        <taxon>Arthropoda</taxon>
        <taxon>Hexapoda</taxon>
        <taxon>Insecta</taxon>
        <taxon>Pterygota</taxon>
        <taxon>Neoptera</taxon>
        <taxon>Paraneoptera</taxon>
        <taxon>Hemiptera</taxon>
        <taxon>Heteroptera</taxon>
        <taxon>Panheteroptera</taxon>
        <taxon>Cimicomorpha</taxon>
        <taxon>Miridae</taxon>
        <taxon>Dicyphina</taxon>
        <taxon>Nesidiocoris</taxon>
    </lineage>
</organism>
<dbReference type="InterPro" id="IPR000331">
    <property type="entry name" value="Rap/Ran_GAP_dom"/>
</dbReference>
<dbReference type="PROSITE" id="PS50085">
    <property type="entry name" value="RAPGAP"/>
    <property type="match status" value="1"/>
</dbReference>
<feature type="region of interest" description="Disordered" evidence="4">
    <location>
        <begin position="911"/>
        <end position="1000"/>
    </location>
</feature>
<dbReference type="InterPro" id="IPR035974">
    <property type="entry name" value="Rap/Ran-GAP_sf"/>
</dbReference>
<dbReference type="InterPro" id="IPR001478">
    <property type="entry name" value="PDZ"/>
</dbReference>
<evidence type="ECO:0000259" key="6">
    <source>
        <dbReference type="PROSITE" id="PS50106"/>
    </source>
</evidence>
<name>A0ABN7A853_9HEMI</name>
<evidence type="ECO:0000313" key="8">
    <source>
        <dbReference type="Proteomes" id="UP001307889"/>
    </source>
</evidence>
<dbReference type="Gene3D" id="3.40.50.11210">
    <property type="entry name" value="Rap/Ran-GAP"/>
    <property type="match status" value="1"/>
</dbReference>
<evidence type="ECO:0000256" key="2">
    <source>
        <dbReference type="ARBA" id="ARBA00023054"/>
    </source>
</evidence>
<keyword evidence="8" id="KW-1185">Reference proteome</keyword>
<dbReference type="SUPFAM" id="SSF111347">
    <property type="entry name" value="Rap/Ran-GAP"/>
    <property type="match status" value="1"/>
</dbReference>
<feature type="region of interest" description="Disordered" evidence="4">
    <location>
        <begin position="1082"/>
        <end position="1107"/>
    </location>
</feature>
<keyword evidence="1" id="KW-0343">GTPase activation</keyword>
<dbReference type="Pfam" id="PF21022">
    <property type="entry name" value="Rap-GAP_dimer"/>
    <property type="match status" value="1"/>
</dbReference>
<feature type="domain" description="Rap-GAP" evidence="5">
    <location>
        <begin position="300"/>
        <end position="517"/>
    </location>
</feature>
<feature type="compositionally biased region" description="Low complexity" evidence="4">
    <location>
        <begin position="784"/>
        <end position="801"/>
    </location>
</feature>
<feature type="compositionally biased region" description="Polar residues" evidence="4">
    <location>
        <begin position="988"/>
        <end position="1000"/>
    </location>
</feature>
<feature type="compositionally biased region" description="Polar residues" evidence="4">
    <location>
        <begin position="802"/>
        <end position="823"/>
    </location>
</feature>
<dbReference type="Proteomes" id="UP001307889">
    <property type="component" value="Chromosome 1"/>
</dbReference>